<feature type="region of interest" description="Disordered" evidence="1">
    <location>
        <begin position="17"/>
        <end position="41"/>
    </location>
</feature>
<evidence type="ECO:0000313" key="3">
    <source>
        <dbReference type="Proteomes" id="UP001314169"/>
    </source>
</evidence>
<organism evidence="2 3">
    <name type="scientific">Pipistrellus nathusii</name>
    <name type="common">Nathusius' pipistrelle</name>
    <dbReference type="NCBI Taxonomy" id="59473"/>
    <lineage>
        <taxon>Eukaryota</taxon>
        <taxon>Metazoa</taxon>
        <taxon>Chordata</taxon>
        <taxon>Craniata</taxon>
        <taxon>Vertebrata</taxon>
        <taxon>Euteleostomi</taxon>
        <taxon>Mammalia</taxon>
        <taxon>Eutheria</taxon>
        <taxon>Laurasiatheria</taxon>
        <taxon>Chiroptera</taxon>
        <taxon>Yangochiroptera</taxon>
        <taxon>Vespertilionidae</taxon>
        <taxon>Pipistrellus</taxon>
    </lineage>
</organism>
<evidence type="ECO:0000256" key="1">
    <source>
        <dbReference type="SAM" id="MobiDB-lite"/>
    </source>
</evidence>
<gene>
    <name evidence="2" type="ORF">MPIPNATIZW_LOCUS16965</name>
</gene>
<protein>
    <submittedName>
        <fullName evidence="2">Uncharacterized protein</fullName>
    </submittedName>
</protein>
<dbReference type="EMBL" id="OY882865">
    <property type="protein sequence ID" value="CAK6448659.1"/>
    <property type="molecule type" value="Genomic_DNA"/>
</dbReference>
<name>A0ABP0AFQ8_PIPNA</name>
<proteinExistence type="predicted"/>
<reference evidence="2" key="1">
    <citation type="submission" date="2023-12" db="EMBL/GenBank/DDBJ databases">
        <authorList>
            <person name="Brown T."/>
        </authorList>
    </citation>
    <scope>NUCLEOTIDE SEQUENCE</scope>
</reference>
<keyword evidence="3" id="KW-1185">Reference proteome</keyword>
<dbReference type="Proteomes" id="UP001314169">
    <property type="component" value="Chromosome 8"/>
</dbReference>
<evidence type="ECO:0000313" key="2">
    <source>
        <dbReference type="EMBL" id="CAK6448659.1"/>
    </source>
</evidence>
<sequence>MNRRDFSQFSLRIQVQGGTPVISAPTAPPAGHSSHQRRRDPLFNAGAPRWCSIFRDQSSLKCRPCSQRLRARACNLSGPVRNPAPTLVLWASAYPCQASPSQL</sequence>
<accession>A0ABP0AFQ8</accession>